<sequence length="105" mass="11176">MLKWPLWVHGKGGPVSVCPTHTPLIRNLEPRPPAPVARSPASRQAEPGGEKRGQKESGEKKLKPATSTAPPPLPQPGKAREDQGISCKPQWTQQSSEEAVTVSGG</sequence>
<feature type="compositionally biased region" description="Polar residues" evidence="1">
    <location>
        <begin position="89"/>
        <end position="98"/>
    </location>
</feature>
<gene>
    <name evidence="2" type="ORF">NDU88_005560</name>
</gene>
<keyword evidence="3" id="KW-1185">Reference proteome</keyword>
<proteinExistence type="predicted"/>
<dbReference type="EMBL" id="JANPWB010000003">
    <property type="protein sequence ID" value="KAJ1201754.1"/>
    <property type="molecule type" value="Genomic_DNA"/>
</dbReference>
<evidence type="ECO:0000313" key="2">
    <source>
        <dbReference type="EMBL" id="KAJ1201754.1"/>
    </source>
</evidence>
<evidence type="ECO:0000313" key="3">
    <source>
        <dbReference type="Proteomes" id="UP001066276"/>
    </source>
</evidence>
<feature type="compositionally biased region" description="Basic and acidic residues" evidence="1">
    <location>
        <begin position="48"/>
        <end position="62"/>
    </location>
</feature>
<comment type="caution">
    <text evidence="2">The sequence shown here is derived from an EMBL/GenBank/DDBJ whole genome shotgun (WGS) entry which is preliminary data.</text>
</comment>
<dbReference type="Proteomes" id="UP001066276">
    <property type="component" value="Chromosome 2_1"/>
</dbReference>
<dbReference type="AlphaFoldDB" id="A0AAV7VJE5"/>
<reference evidence="2" key="1">
    <citation type="journal article" date="2022" name="bioRxiv">
        <title>Sequencing and chromosome-scale assembly of the giantPleurodeles waltlgenome.</title>
        <authorList>
            <person name="Brown T."/>
            <person name="Elewa A."/>
            <person name="Iarovenko S."/>
            <person name="Subramanian E."/>
            <person name="Araus A.J."/>
            <person name="Petzold A."/>
            <person name="Susuki M."/>
            <person name="Suzuki K.-i.T."/>
            <person name="Hayashi T."/>
            <person name="Toyoda A."/>
            <person name="Oliveira C."/>
            <person name="Osipova E."/>
            <person name="Leigh N.D."/>
            <person name="Simon A."/>
            <person name="Yun M.H."/>
        </authorList>
    </citation>
    <scope>NUCLEOTIDE SEQUENCE</scope>
    <source>
        <strain evidence="2">20211129_DDA</strain>
        <tissue evidence="2">Liver</tissue>
    </source>
</reference>
<accession>A0AAV7VJE5</accession>
<feature type="region of interest" description="Disordered" evidence="1">
    <location>
        <begin position="1"/>
        <end position="105"/>
    </location>
</feature>
<organism evidence="2 3">
    <name type="scientific">Pleurodeles waltl</name>
    <name type="common">Iberian ribbed newt</name>
    <dbReference type="NCBI Taxonomy" id="8319"/>
    <lineage>
        <taxon>Eukaryota</taxon>
        <taxon>Metazoa</taxon>
        <taxon>Chordata</taxon>
        <taxon>Craniata</taxon>
        <taxon>Vertebrata</taxon>
        <taxon>Euteleostomi</taxon>
        <taxon>Amphibia</taxon>
        <taxon>Batrachia</taxon>
        <taxon>Caudata</taxon>
        <taxon>Salamandroidea</taxon>
        <taxon>Salamandridae</taxon>
        <taxon>Pleurodelinae</taxon>
        <taxon>Pleurodeles</taxon>
    </lineage>
</organism>
<evidence type="ECO:0000256" key="1">
    <source>
        <dbReference type="SAM" id="MobiDB-lite"/>
    </source>
</evidence>
<name>A0AAV7VJE5_PLEWA</name>
<protein>
    <submittedName>
        <fullName evidence="2">Uncharacterized protein</fullName>
    </submittedName>
</protein>